<accession>A0ABW9L9N5</accession>
<reference evidence="3 4" key="1">
    <citation type="submission" date="2024-12" db="EMBL/GenBank/DDBJ databases">
        <title>The coexistence of Mycolicibacterium septicum and Mycolicibacterium nivoides in clinical samples.</title>
        <authorList>
            <person name="Wang C."/>
            <person name="Feng Y."/>
            <person name="Zong Z."/>
        </authorList>
    </citation>
    <scope>NUCLEOTIDE SEQUENCE [LARGE SCALE GENOMIC DNA]</scope>
    <source>
        <strain evidence="3 4">120309</strain>
    </source>
</reference>
<gene>
    <name evidence="3" type="ORF">ACK4CT_14495</name>
</gene>
<evidence type="ECO:0000259" key="1">
    <source>
        <dbReference type="Pfam" id="PF01909"/>
    </source>
</evidence>
<dbReference type="SUPFAM" id="SSF81301">
    <property type="entry name" value="Nucleotidyltransferase"/>
    <property type="match status" value="1"/>
</dbReference>
<dbReference type="Gene3D" id="1.20.120.330">
    <property type="entry name" value="Nucleotidyltransferases domain 2"/>
    <property type="match status" value="1"/>
</dbReference>
<evidence type="ECO:0000259" key="2">
    <source>
        <dbReference type="Pfam" id="PF18280"/>
    </source>
</evidence>
<dbReference type="Gene3D" id="3.30.460.10">
    <property type="entry name" value="Beta Polymerase, domain 2"/>
    <property type="match status" value="1"/>
</dbReference>
<keyword evidence="4" id="KW-1185">Reference proteome</keyword>
<protein>
    <submittedName>
        <fullName evidence="3">Nucleotidyltransferase domain-containing protein</fullName>
    </submittedName>
</protein>
<dbReference type="EMBL" id="JBKBDD010000004">
    <property type="protein sequence ID" value="MFN6544399.1"/>
    <property type="molecule type" value="Genomic_DNA"/>
</dbReference>
<sequence>MLESAQHASCDPAIEAVLGRAVERIRRDYPDTRAILLKGSLVRGDAGPYSDIDLDVLVSGADESSYAAWFDSEGGRLHHVSLAVHSRDGWWDEAEDPAEWSFGFAALEVFRLLWVDDPEEAARYCGPGLPRPAGEPELEDFFSDLGKLRNARRSGDELGVRLAARAAALLCPSVLATVNPGHPADPITSARAALDAALSFPVAPQGYREDFLRCLGLSGEASDTDDIAAAAERLVLGTVSLLEAHQAWSTDADKPRFELGLDDALATRSLSAYLRQSQD</sequence>
<dbReference type="Pfam" id="PF18280">
    <property type="entry name" value="Ant-IIb_sub-bd"/>
    <property type="match status" value="1"/>
</dbReference>
<organism evidence="3 4">
    <name type="scientific">Mycolicibacterium nivoides</name>
    <dbReference type="NCBI Taxonomy" id="2487344"/>
    <lineage>
        <taxon>Bacteria</taxon>
        <taxon>Bacillati</taxon>
        <taxon>Actinomycetota</taxon>
        <taxon>Actinomycetes</taxon>
        <taxon>Mycobacteriales</taxon>
        <taxon>Mycobacteriaceae</taxon>
        <taxon>Mycolicibacterium</taxon>
    </lineage>
</organism>
<dbReference type="Proteomes" id="UP001635816">
    <property type="component" value="Unassembled WGS sequence"/>
</dbReference>
<evidence type="ECO:0000313" key="4">
    <source>
        <dbReference type="Proteomes" id="UP001635816"/>
    </source>
</evidence>
<dbReference type="Pfam" id="PF01909">
    <property type="entry name" value="NTP_transf_2"/>
    <property type="match status" value="1"/>
</dbReference>
<name>A0ABW9L9N5_9MYCO</name>
<feature type="domain" description="Polymerase nucleotidyl transferase" evidence="1">
    <location>
        <begin position="21"/>
        <end position="69"/>
    </location>
</feature>
<feature type="domain" description="Nucleotidyltransferase substrate binding" evidence="2">
    <location>
        <begin position="137"/>
        <end position="242"/>
    </location>
</feature>
<dbReference type="CDD" id="cd05403">
    <property type="entry name" value="NT_KNTase_like"/>
    <property type="match status" value="1"/>
</dbReference>
<comment type="caution">
    <text evidence="3">The sequence shown here is derived from an EMBL/GenBank/DDBJ whole genome shotgun (WGS) entry which is preliminary data.</text>
</comment>
<proteinExistence type="predicted"/>
<dbReference type="InterPro" id="IPR043519">
    <property type="entry name" value="NT_sf"/>
</dbReference>
<dbReference type="InterPro" id="IPR040517">
    <property type="entry name" value="Ant(4')-IIb_substrate-bd"/>
</dbReference>
<dbReference type="RefSeq" id="WP_409543583.1">
    <property type="nucleotide sequence ID" value="NZ_JBKBDD010000004.1"/>
</dbReference>
<evidence type="ECO:0000313" key="3">
    <source>
        <dbReference type="EMBL" id="MFN6544399.1"/>
    </source>
</evidence>
<dbReference type="InterPro" id="IPR002934">
    <property type="entry name" value="Polymerase_NTP_transf_dom"/>
</dbReference>